<dbReference type="OrthoDB" id="9997853at2759"/>
<accession>A0A9N9XFT3</accession>
<dbReference type="EMBL" id="OU898280">
    <property type="protein sequence ID" value="CAG9834433.1"/>
    <property type="molecule type" value="Genomic_DNA"/>
</dbReference>
<feature type="domain" description="Gamma-secretase-activating protein C-terminal" evidence="1">
    <location>
        <begin position="676"/>
        <end position="789"/>
    </location>
</feature>
<dbReference type="AlphaFoldDB" id="A0A9N9XFT3"/>
<dbReference type="Proteomes" id="UP001153709">
    <property type="component" value="Chromosome 5"/>
</dbReference>
<dbReference type="PANTHER" id="PTHR13630:SF1">
    <property type="entry name" value="GAMMA-SECRETASE-ACTIVATING PROTEIN"/>
    <property type="match status" value="1"/>
</dbReference>
<evidence type="ECO:0000259" key="1">
    <source>
        <dbReference type="Pfam" id="PF14959"/>
    </source>
</evidence>
<reference evidence="2" key="1">
    <citation type="submission" date="2022-01" db="EMBL/GenBank/DDBJ databases">
        <authorList>
            <person name="King R."/>
        </authorList>
    </citation>
    <scope>NUCLEOTIDE SEQUENCE</scope>
</reference>
<evidence type="ECO:0000313" key="3">
    <source>
        <dbReference type="Proteomes" id="UP001153709"/>
    </source>
</evidence>
<dbReference type="InterPro" id="IPR026172">
    <property type="entry name" value="GSAP_fam"/>
</dbReference>
<protein>
    <recommendedName>
        <fullName evidence="1">Gamma-secretase-activating protein C-terminal domain-containing protein</fullName>
    </recommendedName>
</protein>
<gene>
    <name evidence="2" type="ORF">DIABBA_LOCUS7734</name>
</gene>
<dbReference type="GO" id="GO:0005802">
    <property type="term" value="C:trans-Golgi network"/>
    <property type="evidence" value="ECO:0007669"/>
    <property type="project" value="TreeGrafter"/>
</dbReference>
<name>A0A9N9XFT3_DIABA</name>
<proteinExistence type="predicted"/>
<dbReference type="Pfam" id="PF14959">
    <property type="entry name" value="GSAP-16"/>
    <property type="match status" value="1"/>
</dbReference>
<dbReference type="InterPro" id="IPR028010">
    <property type="entry name" value="GSAP_C_dom"/>
</dbReference>
<dbReference type="GO" id="GO:1902004">
    <property type="term" value="P:positive regulation of amyloid-beta formation"/>
    <property type="evidence" value="ECO:0007669"/>
    <property type="project" value="TreeGrafter"/>
</dbReference>
<keyword evidence="3" id="KW-1185">Reference proteome</keyword>
<evidence type="ECO:0000313" key="2">
    <source>
        <dbReference type="EMBL" id="CAG9834433.1"/>
    </source>
</evidence>
<sequence>MVSVDNLASKLVSIISTENNVDSYNEWRLLGQERDESFLFSWVQTNPDENKSQTCIGEYNYEENTLTPLYSFEKKVDCVQASINAARTVLLFVLKEKCEETEELIYRSYLYKIDDLLENTFIIKKGSKNQTFVQFLNFNSPVETQSLKFLLLIHQEGIYQYQIRPSDDTIKKESLTSELLVKNFFWAQWDACEQTLYYIHNKHRNRGLVAGEEITVDDNTKVIPTLTGLQFHDDQPHESVLNIPLNLPHLSTFNLSATYEDDVVPLRIHDSSLDLIVLTNPTGCVCICHNYLYQPIQPTVSLEDDDDTTPINFAYSVTALHQSCVIHCIINDIPWNKAKTIRPLFKLRGDSLIVFIPEICTHVLDVGLLHEPVCHVTINPLISDKEPHLLYLAPLISADDYIINLSNLDIIDVSVLENLMIETFKSDTILENKLAILHYLLVHMEDVETASELICWHSATPFTIDYPELLKEFLLATSYASVQKNLPSNAAKLATLLPITTLRLGFDMELKNNDYLINLRQEVLWNASMMVISPQLRITPYKSDLWVKLWDHLAKLSKAGLRFRSSQVLDKLRISLDCYQPEALSRCSTPLSPSGGASSTFADFLSGTRNQTDFLPFYEMDSCTASRQEHIISVNLRELSMHLLKQTSDTTRKFQMTDQSAMHVHAVATRYVGAQLEQSRQLCQIVCKAATYDPAEDVDKGFILINNLEEDRRYIFFKLLEKYYMAVESLAFPLPQGFTSFFTYLGYRTMEFEMFEQYVVNHVCELQVDVMKIILAEEDESKENTAKKLKLLSLLPRQRAKRLLNQWNHPIGVVLRAREHAYNILSGVTGLPTRSRNQNLPSIKGLGSFSSSNNMSPLDTFLDLLTAKASLTDIDFGLLIEATETYIEDVL</sequence>
<dbReference type="PANTHER" id="PTHR13630">
    <property type="entry name" value="GAMMA-SECRETASE-ACTIVATING PROTEIN"/>
    <property type="match status" value="1"/>
</dbReference>
<organism evidence="2 3">
    <name type="scientific">Diabrotica balteata</name>
    <name type="common">Banded cucumber beetle</name>
    <dbReference type="NCBI Taxonomy" id="107213"/>
    <lineage>
        <taxon>Eukaryota</taxon>
        <taxon>Metazoa</taxon>
        <taxon>Ecdysozoa</taxon>
        <taxon>Arthropoda</taxon>
        <taxon>Hexapoda</taxon>
        <taxon>Insecta</taxon>
        <taxon>Pterygota</taxon>
        <taxon>Neoptera</taxon>
        <taxon>Endopterygota</taxon>
        <taxon>Coleoptera</taxon>
        <taxon>Polyphaga</taxon>
        <taxon>Cucujiformia</taxon>
        <taxon>Chrysomeloidea</taxon>
        <taxon>Chrysomelidae</taxon>
        <taxon>Galerucinae</taxon>
        <taxon>Diabroticina</taxon>
        <taxon>Diabroticites</taxon>
        <taxon>Diabrotica</taxon>
    </lineage>
</organism>